<dbReference type="Pfam" id="PF12784">
    <property type="entry name" value="PDDEXK_2"/>
    <property type="match status" value="1"/>
</dbReference>
<accession>A0AAU9DC08</accession>
<dbReference type="EMBL" id="AP027059">
    <property type="protein sequence ID" value="BDU51006.1"/>
    <property type="molecule type" value="Genomic_DNA"/>
</dbReference>
<dbReference type="RefSeq" id="WP_307903852.1">
    <property type="nucleotide sequence ID" value="NZ_AP027059.1"/>
</dbReference>
<name>A0AAU9DC08_9FUSO</name>
<reference evidence="2 3" key="1">
    <citation type="submission" date="2022-11" db="EMBL/GenBank/DDBJ databases">
        <title>Haliovirga abyssi gen. nov., sp. nov., a mesophilic fermentative bacterium isolated from the Iheya North hydrothermal field and the proposal of Haliovirgaceae fam. nov.</title>
        <authorList>
            <person name="Miyazaki U."/>
            <person name="Tame A."/>
            <person name="Miyazaki J."/>
            <person name="Takai K."/>
            <person name="Sawayama S."/>
            <person name="Kitajima M."/>
            <person name="Okamoto A."/>
            <person name="Nakagawa S."/>
        </authorList>
    </citation>
    <scope>NUCLEOTIDE SEQUENCE [LARGE SCALE GENOMIC DNA]</scope>
    <source>
        <strain evidence="2 3">IC12</strain>
    </source>
</reference>
<dbReference type="Proteomes" id="UP001321582">
    <property type="component" value="Chromosome"/>
</dbReference>
<dbReference type="PANTHER" id="PTHR41317:SF1">
    <property type="entry name" value="PD-(D_E)XK NUCLEASE FAMILY TRANSPOSASE"/>
    <property type="match status" value="1"/>
</dbReference>
<keyword evidence="3" id="KW-1185">Reference proteome</keyword>
<evidence type="ECO:0008006" key="4">
    <source>
        <dbReference type="Google" id="ProtNLM"/>
    </source>
</evidence>
<protein>
    <recommendedName>
        <fullName evidence="4">Rpn family recombination-promoting nuclease/putative transposase</fullName>
    </recommendedName>
</protein>
<dbReference type="InterPro" id="IPR010106">
    <property type="entry name" value="RpnA"/>
</dbReference>
<gene>
    <name evidence="2" type="ORF">HLVA_15750</name>
</gene>
<dbReference type="NCBIfam" id="TIGR01784">
    <property type="entry name" value="T_den_put_tspse"/>
    <property type="match status" value="1"/>
</dbReference>
<feature type="region of interest" description="Disordered" evidence="1">
    <location>
        <begin position="240"/>
        <end position="259"/>
    </location>
</feature>
<dbReference type="AlphaFoldDB" id="A0AAU9DC08"/>
<sequence>MCRINPRVDFAFKKLFGTESNKKLLIDLINSIVSEEDQVKELELKNPYNDKNFRNDKLSILDIKAIDQRGQWYNIEMQVIDQEYFDKRALYYWARLYSGQLSAGVNYDNLKKTISINILNFRCLDEEEYHNIYKIINSESGKEFIDHLEIHFIELEKYDEKMSTMLDRWVNFLKKAEGYDKNRLPKELAEVESIKKAVELLEDMSLNYEERESYEARLKWLRDEEAAIKTAEKKGFKKGIEAGRAEGKKEGREEGKKEGIEKIAKEALKNGLDLETIVKITGLSEKEISDLKK</sequence>
<evidence type="ECO:0000313" key="3">
    <source>
        <dbReference type="Proteomes" id="UP001321582"/>
    </source>
</evidence>
<organism evidence="2 3">
    <name type="scientific">Haliovirga abyssi</name>
    <dbReference type="NCBI Taxonomy" id="2996794"/>
    <lineage>
        <taxon>Bacteria</taxon>
        <taxon>Fusobacteriati</taxon>
        <taxon>Fusobacteriota</taxon>
        <taxon>Fusobacteriia</taxon>
        <taxon>Fusobacteriales</taxon>
        <taxon>Haliovirgaceae</taxon>
        <taxon>Haliovirga</taxon>
    </lineage>
</organism>
<proteinExistence type="predicted"/>
<dbReference type="PANTHER" id="PTHR41317">
    <property type="entry name" value="PD-(D_E)XK NUCLEASE FAMILY TRANSPOSASE"/>
    <property type="match status" value="1"/>
</dbReference>
<evidence type="ECO:0000313" key="2">
    <source>
        <dbReference type="EMBL" id="BDU51006.1"/>
    </source>
</evidence>
<evidence type="ECO:0000256" key="1">
    <source>
        <dbReference type="SAM" id="MobiDB-lite"/>
    </source>
</evidence>
<dbReference type="KEGG" id="haby:HLVA_15750"/>